<dbReference type="Pfam" id="PF13408">
    <property type="entry name" value="Zn_ribbon_recom"/>
    <property type="match status" value="1"/>
</dbReference>
<dbReference type="Gene3D" id="3.40.50.1390">
    <property type="entry name" value="Resolvase, N-terminal catalytic domain"/>
    <property type="match status" value="1"/>
</dbReference>
<evidence type="ECO:0000256" key="1">
    <source>
        <dbReference type="ARBA" id="ARBA00022908"/>
    </source>
</evidence>
<evidence type="ECO:0000313" key="9">
    <source>
        <dbReference type="EMBL" id="GLI94222.1"/>
    </source>
</evidence>
<dbReference type="PANTHER" id="PTHR30461">
    <property type="entry name" value="DNA-INVERTASE FROM LAMBDOID PROPHAGE"/>
    <property type="match status" value="1"/>
</dbReference>
<evidence type="ECO:0000259" key="8">
    <source>
        <dbReference type="PROSITE" id="PS51737"/>
    </source>
</evidence>
<feature type="coiled-coil region" evidence="6">
    <location>
        <begin position="389"/>
        <end position="423"/>
    </location>
</feature>
<dbReference type="InterPro" id="IPR025827">
    <property type="entry name" value="Zn_ribbon_recom_dom"/>
</dbReference>
<dbReference type="InterPro" id="IPR011109">
    <property type="entry name" value="DNA_bind_recombinase_dom"/>
</dbReference>
<dbReference type="SUPFAM" id="SSF53041">
    <property type="entry name" value="Resolvase-like"/>
    <property type="match status" value="1"/>
</dbReference>
<dbReference type="AlphaFoldDB" id="A0A9W6LT72"/>
<feature type="domain" description="Resolvase/invertase-type recombinase catalytic" evidence="7">
    <location>
        <begin position="11"/>
        <end position="163"/>
    </location>
</feature>
<dbReference type="Proteomes" id="UP001144323">
    <property type="component" value="Unassembled WGS sequence"/>
</dbReference>
<evidence type="ECO:0000256" key="4">
    <source>
        <dbReference type="PIRSR" id="PIRSR606118-50"/>
    </source>
</evidence>
<dbReference type="CDD" id="cd00338">
    <property type="entry name" value="Ser_Recombinase"/>
    <property type="match status" value="1"/>
</dbReference>
<keyword evidence="6" id="KW-0175">Coiled coil</keyword>
<dbReference type="GO" id="GO:0015074">
    <property type="term" value="P:DNA integration"/>
    <property type="evidence" value="ECO:0007669"/>
    <property type="project" value="UniProtKB-KW"/>
</dbReference>
<keyword evidence="2" id="KW-0238">DNA-binding</keyword>
<sequence>MNMHSPTTTARAALYLRVSTARQAEHDISIPDQKRQGEAYCEARGLQLVETFIEAGATATNDKRPEFQRMIEAGTSKPAPFDIVVVHSFSRFFRDHFEMEFYVRKLAKNGVKLVSITQEMGDDPMHQMMRQIMALFDEYQSKENAKHVLRAMNENARQGFWNGARPPIGYRIVAAEQRGSKIKKKLEIDPLHADTVRLIYRLFLEGDGTRGAMGVKAIATYLNERRFFTRDGGRWGLAQIHAILTRTTYIGEHRFNTRSHKDREKKPESEVAIMAVPPLIERELYDAVQARLKSRNPMVTPARVSSGPTLLTGICFCTKCGGAMTLRTGRGSTGATYRYYTCSTKARQGKTGCKGRTIPMDKLDHMVADYIGDRLLRPKRLETILASVIDRRQERAERRREHLAELNRRITDADQRLGRLFDAIEAGMVDKDDAMAKERMASLKALRDQATADAERTQLALDSSGNQGVTPDMLKGFARKARERIRLDDGGYRRDHLRALAQRVEVADDEVRIMGSKSELLRTLVAASSVETAAFGVHSSVLKWRAQGDSNPCFRRERATS</sequence>
<dbReference type="PROSITE" id="PS00397">
    <property type="entry name" value="RECOMBINASES_1"/>
    <property type="match status" value="1"/>
</dbReference>
<gene>
    <name evidence="9" type="primary">ccrB</name>
    <name evidence="9" type="ORF">LMG27198_32140</name>
</gene>
<evidence type="ECO:0000256" key="6">
    <source>
        <dbReference type="SAM" id="Coils"/>
    </source>
</evidence>
<dbReference type="Gene3D" id="3.90.1750.20">
    <property type="entry name" value="Putative Large Serine Recombinase, Chain B, Domain 2"/>
    <property type="match status" value="1"/>
</dbReference>
<evidence type="ECO:0000256" key="5">
    <source>
        <dbReference type="PROSITE-ProRule" id="PRU10137"/>
    </source>
</evidence>
<dbReference type="InterPro" id="IPR036162">
    <property type="entry name" value="Resolvase-like_N_sf"/>
</dbReference>
<keyword evidence="3" id="KW-0233">DNA recombination</keyword>
<keyword evidence="1" id="KW-0229">DNA integration</keyword>
<reference evidence="9" key="1">
    <citation type="journal article" date="2023" name="Int. J. Syst. Evol. Microbiol.">
        <title>Methylocystis iwaonis sp. nov., a type II methane-oxidizing bacterium from surface soil of a rice paddy field in Japan, and emended description of the genus Methylocystis (ex Whittenbury et al. 1970) Bowman et al. 1993.</title>
        <authorList>
            <person name="Kaise H."/>
            <person name="Sawadogo J.B."/>
            <person name="Alam M.S."/>
            <person name="Ueno C."/>
            <person name="Dianou D."/>
            <person name="Shinjo R."/>
            <person name="Asakawa S."/>
        </authorList>
    </citation>
    <scope>NUCLEOTIDE SEQUENCE</scope>
    <source>
        <strain evidence="9">LMG27198</strain>
    </source>
</reference>
<keyword evidence="10" id="KW-1185">Reference proteome</keyword>
<evidence type="ECO:0000313" key="10">
    <source>
        <dbReference type="Proteomes" id="UP001144323"/>
    </source>
</evidence>
<dbReference type="Pfam" id="PF00239">
    <property type="entry name" value="Resolvase"/>
    <property type="match status" value="1"/>
</dbReference>
<dbReference type="GO" id="GO:0000150">
    <property type="term" value="F:DNA strand exchange activity"/>
    <property type="evidence" value="ECO:0007669"/>
    <property type="project" value="InterPro"/>
</dbReference>
<dbReference type="PANTHER" id="PTHR30461:SF23">
    <property type="entry name" value="DNA RECOMBINASE-RELATED"/>
    <property type="match status" value="1"/>
</dbReference>
<dbReference type="SMART" id="SM00857">
    <property type="entry name" value="Resolvase"/>
    <property type="match status" value="1"/>
</dbReference>
<dbReference type="InterPro" id="IPR006119">
    <property type="entry name" value="Resolv_N"/>
</dbReference>
<evidence type="ECO:0000259" key="7">
    <source>
        <dbReference type="PROSITE" id="PS51736"/>
    </source>
</evidence>
<organism evidence="9 10">
    <name type="scientific">Methylocystis echinoides</name>
    <dbReference type="NCBI Taxonomy" id="29468"/>
    <lineage>
        <taxon>Bacteria</taxon>
        <taxon>Pseudomonadati</taxon>
        <taxon>Pseudomonadota</taxon>
        <taxon>Alphaproteobacteria</taxon>
        <taxon>Hyphomicrobiales</taxon>
        <taxon>Methylocystaceae</taxon>
        <taxon>Methylocystis</taxon>
    </lineage>
</organism>
<dbReference type="InterPro" id="IPR038109">
    <property type="entry name" value="DNA_bind_recomb_sf"/>
</dbReference>
<feature type="domain" description="Recombinase" evidence="8">
    <location>
        <begin position="167"/>
        <end position="298"/>
    </location>
</feature>
<dbReference type="Pfam" id="PF07508">
    <property type="entry name" value="Recombinase"/>
    <property type="match status" value="1"/>
</dbReference>
<dbReference type="PROSITE" id="PS51736">
    <property type="entry name" value="RECOMBINASES_3"/>
    <property type="match status" value="1"/>
</dbReference>
<dbReference type="EMBL" id="BSEC01000001">
    <property type="protein sequence ID" value="GLI94222.1"/>
    <property type="molecule type" value="Genomic_DNA"/>
</dbReference>
<dbReference type="InterPro" id="IPR006118">
    <property type="entry name" value="Recombinase_CS"/>
</dbReference>
<feature type="active site" description="O-(5'-phospho-DNA)-serine intermediate" evidence="4 5">
    <location>
        <position position="19"/>
    </location>
</feature>
<evidence type="ECO:0000256" key="2">
    <source>
        <dbReference type="ARBA" id="ARBA00023125"/>
    </source>
</evidence>
<name>A0A9W6LT72_9HYPH</name>
<protein>
    <submittedName>
        <fullName evidence="9">Resolvase</fullName>
    </submittedName>
</protein>
<dbReference type="InterPro" id="IPR050639">
    <property type="entry name" value="SSR_resolvase"/>
</dbReference>
<dbReference type="PROSITE" id="PS51737">
    <property type="entry name" value="RECOMBINASE_DNA_BIND"/>
    <property type="match status" value="1"/>
</dbReference>
<comment type="caution">
    <text evidence="9">The sequence shown here is derived from an EMBL/GenBank/DDBJ whole genome shotgun (WGS) entry which is preliminary data.</text>
</comment>
<dbReference type="GO" id="GO:0003677">
    <property type="term" value="F:DNA binding"/>
    <property type="evidence" value="ECO:0007669"/>
    <property type="project" value="UniProtKB-KW"/>
</dbReference>
<accession>A0A9W6LT72</accession>
<evidence type="ECO:0000256" key="3">
    <source>
        <dbReference type="ARBA" id="ARBA00023172"/>
    </source>
</evidence>
<proteinExistence type="predicted"/>